<evidence type="ECO:0000256" key="2">
    <source>
        <dbReference type="ARBA" id="ARBA00011322"/>
    </source>
</evidence>
<dbReference type="OrthoDB" id="9795626at2"/>
<name>A0A5D4SUY7_9BACI</name>
<dbReference type="EMBL" id="VTEV01000007">
    <property type="protein sequence ID" value="TYS65646.1"/>
    <property type="molecule type" value="Genomic_DNA"/>
</dbReference>
<proteinExistence type="inferred from homology"/>
<evidence type="ECO:0000256" key="3">
    <source>
        <dbReference type="ARBA" id="ARBA00013368"/>
    </source>
</evidence>
<evidence type="ECO:0000256" key="1">
    <source>
        <dbReference type="ARBA" id="ARBA00006930"/>
    </source>
</evidence>
<evidence type="ECO:0000256" key="4">
    <source>
        <dbReference type="SAM" id="Coils"/>
    </source>
</evidence>
<feature type="region of interest" description="Disordered" evidence="5">
    <location>
        <begin position="823"/>
        <end position="842"/>
    </location>
</feature>
<comment type="caution">
    <text evidence="6">The sequence shown here is derived from an EMBL/GenBank/DDBJ whole genome shotgun (WGS) entry which is preliminary data.</text>
</comment>
<dbReference type="GO" id="GO:0006302">
    <property type="term" value="P:double-strand break repair"/>
    <property type="evidence" value="ECO:0007669"/>
    <property type="project" value="InterPro"/>
</dbReference>
<dbReference type="Pfam" id="PF13558">
    <property type="entry name" value="SbcC_Walker_B"/>
    <property type="match status" value="1"/>
</dbReference>
<feature type="coiled-coil region" evidence="4">
    <location>
        <begin position="925"/>
        <end position="982"/>
    </location>
</feature>
<feature type="compositionally biased region" description="Basic and acidic residues" evidence="5">
    <location>
        <begin position="830"/>
        <end position="842"/>
    </location>
</feature>
<dbReference type="Gene3D" id="3.40.50.300">
    <property type="entry name" value="P-loop containing nucleotide triphosphate hydrolases"/>
    <property type="match status" value="2"/>
</dbReference>
<feature type="coiled-coil region" evidence="4">
    <location>
        <begin position="679"/>
        <end position="795"/>
    </location>
</feature>
<feature type="coiled-coil region" evidence="4">
    <location>
        <begin position="450"/>
        <end position="519"/>
    </location>
</feature>
<accession>A0A5D4SUY7</accession>
<dbReference type="SUPFAM" id="SSF52540">
    <property type="entry name" value="P-loop containing nucleoside triphosphate hydrolases"/>
    <property type="match status" value="1"/>
</dbReference>
<dbReference type="RefSeq" id="WP_148989425.1">
    <property type="nucleotide sequence ID" value="NZ_VTEV01000007.1"/>
</dbReference>
<evidence type="ECO:0000313" key="6">
    <source>
        <dbReference type="EMBL" id="TYS65646.1"/>
    </source>
</evidence>
<keyword evidence="4" id="KW-0175">Coiled coil</keyword>
<gene>
    <name evidence="6" type="ORF">FZC76_17285</name>
</gene>
<dbReference type="Proteomes" id="UP000322524">
    <property type="component" value="Unassembled WGS sequence"/>
</dbReference>
<comment type="similarity">
    <text evidence="1">Belongs to the SMC family. SbcC subfamily.</text>
</comment>
<evidence type="ECO:0000313" key="7">
    <source>
        <dbReference type="Proteomes" id="UP000322524"/>
    </source>
</evidence>
<dbReference type="InterPro" id="IPR027417">
    <property type="entry name" value="P-loop_NTPase"/>
</dbReference>
<evidence type="ECO:0000256" key="5">
    <source>
        <dbReference type="SAM" id="MobiDB-lite"/>
    </source>
</evidence>
<protein>
    <recommendedName>
        <fullName evidence="3">Nuclease SbcCD subunit C</fullName>
    </recommendedName>
</protein>
<dbReference type="PANTHER" id="PTHR32114:SF2">
    <property type="entry name" value="ABC TRANSPORTER ABCH.3"/>
    <property type="match status" value="1"/>
</dbReference>
<dbReference type="AlphaFoldDB" id="A0A5D4SUY7"/>
<organism evidence="6 7">
    <name type="scientific">Sutcliffiella horikoshii</name>
    <dbReference type="NCBI Taxonomy" id="79883"/>
    <lineage>
        <taxon>Bacteria</taxon>
        <taxon>Bacillati</taxon>
        <taxon>Bacillota</taxon>
        <taxon>Bacilli</taxon>
        <taxon>Bacillales</taxon>
        <taxon>Bacillaceae</taxon>
        <taxon>Sutcliffiella</taxon>
    </lineage>
</organism>
<dbReference type="GO" id="GO:0016887">
    <property type="term" value="F:ATP hydrolysis activity"/>
    <property type="evidence" value="ECO:0007669"/>
    <property type="project" value="InterPro"/>
</dbReference>
<comment type="subunit">
    <text evidence="2">Heterodimer of SbcC and SbcD.</text>
</comment>
<reference evidence="6 7" key="1">
    <citation type="submission" date="2019-08" db="EMBL/GenBank/DDBJ databases">
        <title>Bacillus genomes from the desert of Cuatro Cienegas, Coahuila.</title>
        <authorList>
            <person name="Olmedo-Alvarez G."/>
        </authorList>
    </citation>
    <scope>NUCLEOTIDE SEQUENCE [LARGE SCALE GENOMIC DNA]</scope>
    <source>
        <strain evidence="6 7">CH28_1T</strain>
    </source>
</reference>
<dbReference type="PANTHER" id="PTHR32114">
    <property type="entry name" value="ABC TRANSPORTER ABCH.3"/>
    <property type="match status" value="1"/>
</dbReference>
<sequence>MKPITLTIAGLHSFREKQIIDFESLCEGGVFGIFGPTGSGKSSILDGMTLALYGKVERASNNTQGIMNHAENQLEVSFLFELENAKGKQRFKVERTFKRTDDIRVKSGISRLTEVMEDEHIVLADKASEVNQAIQEILGLTIDDFTRAVVLPQGKFAEFLSLKGADRRQMLQRLFQLEKYGDQLSRKIKEELQEKTRLLGEIHAEQLGLGEATDEAVKEAEKAFKEVETLVKSSEKALQEMEHAFEQKKKQWERQLEKAQVEKKLHSFLLQEASIKELETSFTLAEQAESLKPLLEDLKEVEKALFQWKHRNNLNQTANESAKEALDKALRTYEATRVKKETELPVLLAKKEKLERARNLEEGLTSHKPKMEELKRSLVSNKEVFSKLHSQEEKAKELYTKAVNKQKTIKDELASLAFAPARLELLQKAFDKKQEILLIEKKMKENGAEVDSLQNKISSFQADNQKAEANLNKGKENLLEIFQSTEKHYDQASKMAQQLDWLERQLEQFLKAEQKLADNAKIHQLALELAKSLEDGDACPVCGSTDHPGLASHQAHREVASSKEENGLGKLPSAISFQKQENLKIKLKLEQIASELHRELEGEKDLPSPNESVEKWDLWDKEWNESKDTAGLLAEKYHRISTEQKALIQDLIQLQEKKEKVDNYLQTWKGTFKETVKLASSYMEQLEEWRKRLESTKQELLEKNNKWERDFEEEAFEEIEITYQAAKENEKHRVDLQERINTSVDFIESKEKELKVTQEKKREIEKNIYQEELQLEQVLNLIKDTQEEIKSIAGENYIQDERKRVEYEVECLNKKERENYQQWVESQQHAQEREKAASHSEQMVRESESRLSLITEKWKLELDKSVFTATDDVERAIVHIKSKAVWKEQIEQYWEERKGVEKDLFRLNALIGTEILEEEVWEKFRDQLQFARKELRDEIERKSALQQNLLSLKERNERFRVLEEKKTKLTEETQAYQKLQSVFKGNSFVEYLAEEQLLQISRDASERLGQLTRQRYALEMDSNGGFIIRDDANGGVRRPVSTLSGGETFLTSLALALSLSAQIQLRGEYPLQFFFLDEGFGTLDSELLDAVVTALEKLQSDHLAVGVISHVQELRARLPRRLVVTPAKVSGSGSVVTLENL</sequence>
<feature type="coiled-coil region" evidence="4">
    <location>
        <begin position="217"/>
        <end position="262"/>
    </location>
</feature>